<dbReference type="OMA" id="CNYLEYI"/>
<dbReference type="InterPro" id="IPR036179">
    <property type="entry name" value="Ig-like_dom_sf"/>
</dbReference>
<dbReference type="AlphaFoldDB" id="A0A8C6YAT6"/>
<dbReference type="Gene3D" id="2.60.40.10">
    <property type="entry name" value="Immunoglobulins"/>
    <property type="match status" value="1"/>
</dbReference>
<organism evidence="6 7">
    <name type="scientific">Naja naja</name>
    <name type="common">Indian cobra</name>
    <dbReference type="NCBI Taxonomy" id="35670"/>
    <lineage>
        <taxon>Eukaryota</taxon>
        <taxon>Metazoa</taxon>
        <taxon>Chordata</taxon>
        <taxon>Craniata</taxon>
        <taxon>Vertebrata</taxon>
        <taxon>Euteleostomi</taxon>
        <taxon>Lepidosauria</taxon>
        <taxon>Squamata</taxon>
        <taxon>Bifurcata</taxon>
        <taxon>Unidentata</taxon>
        <taxon>Episquamata</taxon>
        <taxon>Toxicofera</taxon>
        <taxon>Serpentes</taxon>
        <taxon>Colubroidea</taxon>
        <taxon>Elapidae</taxon>
        <taxon>Elapinae</taxon>
        <taxon>Naja</taxon>
    </lineage>
</organism>
<dbReference type="Gene3D" id="3.80.10.10">
    <property type="entry name" value="Ribonuclease Inhibitor"/>
    <property type="match status" value="2"/>
</dbReference>
<dbReference type="OrthoDB" id="5917255at2759"/>
<dbReference type="InterPro" id="IPR001611">
    <property type="entry name" value="Leu-rich_rpt"/>
</dbReference>
<keyword evidence="7" id="KW-1185">Reference proteome</keyword>
<reference evidence="6" key="1">
    <citation type="submission" date="2025-08" db="UniProtKB">
        <authorList>
            <consortium name="Ensembl"/>
        </authorList>
    </citation>
    <scope>IDENTIFICATION</scope>
</reference>
<dbReference type="InterPro" id="IPR032675">
    <property type="entry name" value="LRR_dom_sf"/>
</dbReference>
<dbReference type="PROSITE" id="PS51450">
    <property type="entry name" value="LRR"/>
    <property type="match status" value="4"/>
</dbReference>
<dbReference type="PANTHER" id="PTHR24373">
    <property type="entry name" value="SLIT RELATED LEUCINE-RICH REPEAT NEURONAL PROTEIN"/>
    <property type="match status" value="1"/>
</dbReference>
<evidence type="ECO:0000256" key="4">
    <source>
        <dbReference type="ARBA" id="ARBA00023157"/>
    </source>
</evidence>
<evidence type="ECO:0000256" key="3">
    <source>
        <dbReference type="ARBA" id="ARBA00022737"/>
    </source>
</evidence>
<protein>
    <submittedName>
        <fullName evidence="6">Leucine rich repeats and immunoglobulin like domains 3</fullName>
    </submittedName>
</protein>
<evidence type="ECO:0000256" key="2">
    <source>
        <dbReference type="ARBA" id="ARBA00022729"/>
    </source>
</evidence>
<keyword evidence="1" id="KW-0433">Leucine-rich repeat</keyword>
<dbReference type="GO" id="GO:0032474">
    <property type="term" value="P:otolith morphogenesis"/>
    <property type="evidence" value="ECO:0007669"/>
    <property type="project" value="Ensembl"/>
</dbReference>
<accession>A0A8C6YAT6</accession>
<dbReference type="InterPro" id="IPR050328">
    <property type="entry name" value="Dev_Immune_Receptor"/>
</dbReference>
<proteinExistence type="predicted"/>
<name>A0A8C6YAT6_NAJNA</name>
<reference evidence="6" key="2">
    <citation type="submission" date="2025-09" db="UniProtKB">
        <authorList>
            <consortium name="Ensembl"/>
        </authorList>
    </citation>
    <scope>IDENTIFICATION</scope>
</reference>
<gene>
    <name evidence="6" type="primary">LRIG3</name>
</gene>
<dbReference type="InterPro" id="IPR013783">
    <property type="entry name" value="Ig-like_fold"/>
</dbReference>
<dbReference type="InterPro" id="IPR003591">
    <property type="entry name" value="Leu-rich_rpt_typical-subtyp"/>
</dbReference>
<sequence>MWKSASLKDFDSLGICAIMRLNNNELEAIPNLGPTSVNITFLSLINNKIMNILPEELKLFQSLETLDLSNNNISVLEKGSFPSLVLRNLNNRIVSLDPGIFDNLANTLQVLKLNKNRISTITQKMFKLPHLQHLEMSRNRIKKIDGLTFQGLPSLKSLKIQKNGLVWLMDGAFWGLSNMEILQLDHNNLTEISKGWLYGLLMLQQLHLSQNAISRIRPDAWEFCQKLSELDLTYNNLAKLEDSSFVGLSLLVRLDIGNNKVSYIADCAFRGLSSLQILDLKNNEISWTIEDMNGAFSGLDKLRRLLQGNRIRSITKKAFSGLDALEYLDLSNNAIMSIQGNTFLQMKNLKELYINTSSLLCDCQLKWLPEWLIDNKFQTFVNATCAHPQKLCDLNLFFFCSFLIDDFPKPQITVQPESQSAVKGSNLSFICSAASSSDSQMTFAWKKDNELIGDAVMENYAHLRAHGGEVMEYTTILRLHNVEFSNEGKYQCVISNHFGSSYSVKAKLTVNINPAFHFNHSYLYLQASV</sequence>
<dbReference type="PANTHER" id="PTHR24373:SF370">
    <property type="entry name" value="FISH-LIPS, ISOFORM E"/>
    <property type="match status" value="1"/>
</dbReference>
<dbReference type="GeneTree" id="ENSGT00940000157098"/>
<keyword evidence="4" id="KW-1015">Disulfide bond</keyword>
<dbReference type="SUPFAM" id="SSF48726">
    <property type="entry name" value="Immunoglobulin"/>
    <property type="match status" value="1"/>
</dbReference>
<feature type="domain" description="Ig-like" evidence="5">
    <location>
        <begin position="410"/>
        <end position="509"/>
    </location>
</feature>
<evidence type="ECO:0000256" key="1">
    <source>
        <dbReference type="ARBA" id="ARBA00022614"/>
    </source>
</evidence>
<dbReference type="SUPFAM" id="SSF52058">
    <property type="entry name" value="L domain-like"/>
    <property type="match status" value="1"/>
</dbReference>
<evidence type="ECO:0000259" key="5">
    <source>
        <dbReference type="PROSITE" id="PS50835"/>
    </source>
</evidence>
<dbReference type="SMART" id="SM00369">
    <property type="entry name" value="LRR_TYP"/>
    <property type="match status" value="11"/>
</dbReference>
<dbReference type="Ensembl" id="ENSNNAT00000028219.1">
    <property type="protein sequence ID" value="ENSNNAP00000026931.1"/>
    <property type="gene ID" value="ENSNNAG00000017456.1"/>
</dbReference>
<keyword evidence="2" id="KW-0732">Signal</keyword>
<dbReference type="SMART" id="SM00409">
    <property type="entry name" value="IG"/>
    <property type="match status" value="1"/>
</dbReference>
<dbReference type="Pfam" id="PF13927">
    <property type="entry name" value="Ig_3"/>
    <property type="match status" value="1"/>
</dbReference>
<evidence type="ECO:0000313" key="7">
    <source>
        <dbReference type="Proteomes" id="UP000694559"/>
    </source>
</evidence>
<dbReference type="Pfam" id="PF13855">
    <property type="entry name" value="LRR_8"/>
    <property type="match status" value="3"/>
</dbReference>
<keyword evidence="3" id="KW-0677">Repeat</keyword>
<dbReference type="SMART" id="SM00365">
    <property type="entry name" value="LRR_SD22"/>
    <property type="match status" value="7"/>
</dbReference>
<dbReference type="InterPro" id="IPR007110">
    <property type="entry name" value="Ig-like_dom"/>
</dbReference>
<dbReference type="PROSITE" id="PS50835">
    <property type="entry name" value="IG_LIKE"/>
    <property type="match status" value="1"/>
</dbReference>
<dbReference type="Pfam" id="PF00560">
    <property type="entry name" value="LRR_1"/>
    <property type="match status" value="1"/>
</dbReference>
<evidence type="ECO:0000313" key="6">
    <source>
        <dbReference type="Ensembl" id="ENSNNAP00000026931.1"/>
    </source>
</evidence>
<dbReference type="InterPro" id="IPR003599">
    <property type="entry name" value="Ig_sub"/>
</dbReference>
<dbReference type="Proteomes" id="UP000694559">
    <property type="component" value="Unplaced"/>
</dbReference>
<dbReference type="PRINTS" id="PR00019">
    <property type="entry name" value="LEURICHRPT"/>
</dbReference>